<accession>A0ABS6EQX7</accession>
<evidence type="ECO:0000313" key="6">
    <source>
        <dbReference type="Proteomes" id="UP000783588"/>
    </source>
</evidence>
<dbReference type="Proteomes" id="UP000783588">
    <property type="component" value="Unassembled WGS sequence"/>
</dbReference>
<keyword evidence="1" id="KW-0805">Transcription regulation</keyword>
<dbReference type="Pfam" id="PF13411">
    <property type="entry name" value="MerR_1"/>
    <property type="match status" value="1"/>
</dbReference>
<evidence type="ECO:0000256" key="2">
    <source>
        <dbReference type="ARBA" id="ARBA00023163"/>
    </source>
</evidence>
<feature type="transmembrane region" description="Helical" evidence="3">
    <location>
        <begin position="172"/>
        <end position="195"/>
    </location>
</feature>
<name>A0ABS6EQX7_9FIRM</name>
<keyword evidence="3" id="KW-0812">Transmembrane</keyword>
<evidence type="ECO:0000259" key="4">
    <source>
        <dbReference type="PROSITE" id="PS50937"/>
    </source>
</evidence>
<dbReference type="PANTHER" id="PTHR30204:SF94">
    <property type="entry name" value="HEAVY METAL-DEPENDENT TRANSCRIPTIONAL REGULATOR HI_0293-RELATED"/>
    <property type="match status" value="1"/>
</dbReference>
<feature type="transmembrane region" description="Helical" evidence="3">
    <location>
        <begin position="144"/>
        <end position="166"/>
    </location>
</feature>
<keyword evidence="6" id="KW-1185">Reference proteome</keyword>
<gene>
    <name evidence="5" type="ORF">KQI75_05515</name>
</gene>
<feature type="domain" description="HTH merR-type" evidence="4">
    <location>
        <begin position="1"/>
        <end position="68"/>
    </location>
</feature>
<reference evidence="5 6" key="1">
    <citation type="submission" date="2021-06" db="EMBL/GenBank/DDBJ databases">
        <authorList>
            <person name="Sun Q."/>
            <person name="Li D."/>
        </authorList>
    </citation>
    <scope>NUCLEOTIDE SEQUENCE [LARGE SCALE GENOMIC DNA]</scope>
    <source>
        <strain evidence="5 6">MSJd-7</strain>
    </source>
</reference>
<dbReference type="InterPro" id="IPR000551">
    <property type="entry name" value="MerR-type_HTH_dom"/>
</dbReference>
<evidence type="ECO:0000256" key="1">
    <source>
        <dbReference type="ARBA" id="ARBA00023015"/>
    </source>
</evidence>
<protein>
    <submittedName>
        <fullName evidence="5">MerR family transcriptional regulator</fullName>
    </submittedName>
</protein>
<proteinExistence type="predicted"/>
<keyword evidence="2" id="KW-0804">Transcription</keyword>
<dbReference type="PANTHER" id="PTHR30204">
    <property type="entry name" value="REDOX-CYCLING DRUG-SENSING TRANSCRIPTIONAL ACTIVATOR SOXR"/>
    <property type="match status" value="1"/>
</dbReference>
<organism evidence="5 6">
    <name type="scientific">Butyricicoccus intestinisimiae</name>
    <dbReference type="NCBI Taxonomy" id="2841509"/>
    <lineage>
        <taxon>Bacteria</taxon>
        <taxon>Bacillati</taxon>
        <taxon>Bacillota</taxon>
        <taxon>Clostridia</taxon>
        <taxon>Eubacteriales</taxon>
        <taxon>Butyricicoccaceae</taxon>
        <taxon>Butyricicoccus</taxon>
    </lineage>
</organism>
<dbReference type="PROSITE" id="PS50937">
    <property type="entry name" value="HTH_MERR_2"/>
    <property type="match status" value="1"/>
</dbReference>
<dbReference type="RefSeq" id="WP_216469727.1">
    <property type="nucleotide sequence ID" value="NZ_JAHLQI010000002.1"/>
</dbReference>
<comment type="caution">
    <text evidence="5">The sequence shown here is derived from an EMBL/GenBank/DDBJ whole genome shotgun (WGS) entry which is preliminary data.</text>
</comment>
<dbReference type="CDD" id="cd00592">
    <property type="entry name" value="HTH_MerR-like"/>
    <property type="match status" value="1"/>
</dbReference>
<keyword evidence="3" id="KW-0472">Membrane</keyword>
<dbReference type="InterPro" id="IPR047057">
    <property type="entry name" value="MerR_fam"/>
</dbReference>
<sequence length="213" mass="24466">MKIKQVEELVGITRKNIRFYEEQGLLQVARADNGYREYHMQDVRRLQQIRLLRKLSVPLEDIRALFAGTLRLDTCLSRQTMQYERQKRDLDQMTKFCEMLMQENASLESLDAELCLERMERLEKEGTSFMDVNKTDVQKKRRNGAVLGAAFMICVMLAVIALVLWANTQEEIPMPVLGIGIGIPVVMIVGVLAALRSRLREIKGGEEDEAAKY</sequence>
<evidence type="ECO:0000313" key="5">
    <source>
        <dbReference type="EMBL" id="MBU5490081.1"/>
    </source>
</evidence>
<evidence type="ECO:0000256" key="3">
    <source>
        <dbReference type="SAM" id="Phobius"/>
    </source>
</evidence>
<dbReference type="SMART" id="SM00422">
    <property type="entry name" value="HTH_MERR"/>
    <property type="match status" value="1"/>
</dbReference>
<keyword evidence="3" id="KW-1133">Transmembrane helix</keyword>
<dbReference type="EMBL" id="JAHLQI010000002">
    <property type="protein sequence ID" value="MBU5490081.1"/>
    <property type="molecule type" value="Genomic_DNA"/>
</dbReference>